<dbReference type="InterPro" id="IPR035472">
    <property type="entry name" value="RpiR-like_SIS"/>
</dbReference>
<accession>A0A1G7N3B9</accession>
<feature type="domain" description="HTH rpiR-type" evidence="4">
    <location>
        <begin position="1"/>
        <end position="77"/>
    </location>
</feature>
<dbReference type="OrthoDB" id="6590756at2"/>
<proteinExistence type="predicted"/>
<dbReference type="InterPro" id="IPR046348">
    <property type="entry name" value="SIS_dom_sf"/>
</dbReference>
<dbReference type="STRING" id="670482.SAMN04488542_1158"/>
<evidence type="ECO:0000313" key="6">
    <source>
        <dbReference type="Proteomes" id="UP000198972"/>
    </source>
</evidence>
<dbReference type="RefSeq" id="WP_091231189.1">
    <property type="nucleotide sequence ID" value="NZ_FNBG01000015.1"/>
</dbReference>
<dbReference type="SUPFAM" id="SSF53697">
    <property type="entry name" value="SIS domain"/>
    <property type="match status" value="1"/>
</dbReference>
<reference evidence="5 6" key="1">
    <citation type="submission" date="2016-10" db="EMBL/GenBank/DDBJ databases">
        <authorList>
            <person name="de Groot N.N."/>
        </authorList>
    </citation>
    <scope>NUCLEOTIDE SEQUENCE [LARGE SCALE GENOMIC DNA]</scope>
    <source>
        <strain evidence="5 6">DSM 28129</strain>
    </source>
</reference>
<evidence type="ECO:0000256" key="1">
    <source>
        <dbReference type="ARBA" id="ARBA00023015"/>
    </source>
</evidence>
<dbReference type="GO" id="GO:0003677">
    <property type="term" value="F:DNA binding"/>
    <property type="evidence" value="ECO:0007669"/>
    <property type="project" value="UniProtKB-KW"/>
</dbReference>
<dbReference type="InterPro" id="IPR001347">
    <property type="entry name" value="SIS_dom"/>
</dbReference>
<keyword evidence="6" id="KW-1185">Reference proteome</keyword>
<keyword evidence="2" id="KW-0238">DNA-binding</keyword>
<dbReference type="GO" id="GO:0097367">
    <property type="term" value="F:carbohydrate derivative binding"/>
    <property type="evidence" value="ECO:0007669"/>
    <property type="project" value="InterPro"/>
</dbReference>
<keyword evidence="1" id="KW-0805">Transcription regulation</keyword>
<keyword evidence="3" id="KW-0804">Transcription</keyword>
<dbReference type="InterPro" id="IPR047640">
    <property type="entry name" value="RpiR-like"/>
</dbReference>
<dbReference type="EMBL" id="FNBG01000015">
    <property type="protein sequence ID" value="SDF68558.1"/>
    <property type="molecule type" value="Genomic_DNA"/>
</dbReference>
<dbReference type="InterPro" id="IPR009057">
    <property type="entry name" value="Homeodomain-like_sf"/>
</dbReference>
<dbReference type="Proteomes" id="UP000198972">
    <property type="component" value="Unassembled WGS sequence"/>
</dbReference>
<gene>
    <name evidence="5" type="ORF">SAMN04488542_1158</name>
</gene>
<dbReference type="GO" id="GO:1901135">
    <property type="term" value="P:carbohydrate derivative metabolic process"/>
    <property type="evidence" value="ECO:0007669"/>
    <property type="project" value="InterPro"/>
</dbReference>
<dbReference type="PANTHER" id="PTHR30514">
    <property type="entry name" value="GLUCOKINASE"/>
    <property type="match status" value="1"/>
</dbReference>
<organism evidence="5 6">
    <name type="scientific">Fontibacillus panacisegetis</name>
    <dbReference type="NCBI Taxonomy" id="670482"/>
    <lineage>
        <taxon>Bacteria</taxon>
        <taxon>Bacillati</taxon>
        <taxon>Bacillota</taxon>
        <taxon>Bacilli</taxon>
        <taxon>Bacillales</taxon>
        <taxon>Paenibacillaceae</taxon>
        <taxon>Fontibacillus</taxon>
    </lineage>
</organism>
<evidence type="ECO:0000313" key="5">
    <source>
        <dbReference type="EMBL" id="SDF68558.1"/>
    </source>
</evidence>
<name>A0A1G7N3B9_9BACL</name>
<dbReference type="AlphaFoldDB" id="A0A1G7N3B9"/>
<dbReference type="Pfam" id="PF01380">
    <property type="entry name" value="SIS"/>
    <property type="match status" value="1"/>
</dbReference>
<dbReference type="PANTHER" id="PTHR30514:SF1">
    <property type="entry name" value="HTH-TYPE TRANSCRIPTIONAL REGULATOR HEXR-RELATED"/>
    <property type="match status" value="1"/>
</dbReference>
<evidence type="ECO:0000259" key="4">
    <source>
        <dbReference type="PROSITE" id="PS51071"/>
    </source>
</evidence>
<dbReference type="InterPro" id="IPR036388">
    <property type="entry name" value="WH-like_DNA-bd_sf"/>
</dbReference>
<evidence type="ECO:0000256" key="2">
    <source>
        <dbReference type="ARBA" id="ARBA00023125"/>
    </source>
</evidence>
<dbReference type="CDD" id="cd05013">
    <property type="entry name" value="SIS_RpiR"/>
    <property type="match status" value="1"/>
</dbReference>
<dbReference type="GO" id="GO:0003700">
    <property type="term" value="F:DNA-binding transcription factor activity"/>
    <property type="evidence" value="ECO:0007669"/>
    <property type="project" value="InterPro"/>
</dbReference>
<dbReference type="Gene3D" id="1.10.10.10">
    <property type="entry name" value="Winged helix-like DNA-binding domain superfamily/Winged helix DNA-binding domain"/>
    <property type="match status" value="1"/>
</dbReference>
<evidence type="ECO:0000256" key="3">
    <source>
        <dbReference type="ARBA" id="ARBA00023163"/>
    </source>
</evidence>
<dbReference type="PROSITE" id="PS51071">
    <property type="entry name" value="HTH_RPIR"/>
    <property type="match status" value="1"/>
</dbReference>
<protein>
    <submittedName>
        <fullName evidence="5">Transcriptional regulator, RpiR family</fullName>
    </submittedName>
</protein>
<sequence>MNLEGLINKYYDQLNDNDLHIIGYISQNIELSKDKTVTEIAKYCNVSPSTIIRTTKKLGFSGYSEFRYFLKEEADRLKEIKVPNNQYFNSSVLLKDVQETIKLFDEDKSLENIYKLFLESKNIFAYGTGYGQNLMLKEFSRCLLNNSIYLNIIPSKTELELISQLITPNDLLIVASLSGKIESIDSLIKSIVVKKVPTISVTVFSRNDLAYLANYNLYYQVTNLNKISQLNNSSFCTLNLVLSLLYEGFTNYVNENQRH</sequence>
<dbReference type="SUPFAM" id="SSF46689">
    <property type="entry name" value="Homeodomain-like"/>
    <property type="match status" value="1"/>
</dbReference>
<dbReference type="Gene3D" id="3.40.50.10490">
    <property type="entry name" value="Glucose-6-phosphate isomerase like protein, domain 1"/>
    <property type="match status" value="1"/>
</dbReference>
<dbReference type="InterPro" id="IPR000281">
    <property type="entry name" value="HTH_RpiR"/>
</dbReference>
<dbReference type="Pfam" id="PF01418">
    <property type="entry name" value="HTH_6"/>
    <property type="match status" value="1"/>
</dbReference>